<dbReference type="SUPFAM" id="SSF56176">
    <property type="entry name" value="FAD-binding/transporter-associated domain-like"/>
    <property type="match status" value="1"/>
</dbReference>
<dbReference type="PROSITE" id="PS51387">
    <property type="entry name" value="FAD_PCMH"/>
    <property type="match status" value="1"/>
</dbReference>
<evidence type="ECO:0000256" key="1">
    <source>
        <dbReference type="ARBA" id="ARBA00022630"/>
    </source>
</evidence>
<keyword evidence="4" id="KW-0614">Plasmid</keyword>
<evidence type="ECO:0000259" key="3">
    <source>
        <dbReference type="PROSITE" id="PS51387"/>
    </source>
</evidence>
<accession>A0A221KJP9</accession>
<dbReference type="EMBL" id="CP022424">
    <property type="protein sequence ID" value="ASM79234.1"/>
    <property type="molecule type" value="Genomic_DNA"/>
</dbReference>
<dbReference type="InterPro" id="IPR016166">
    <property type="entry name" value="FAD-bd_PCMH"/>
</dbReference>
<gene>
    <name evidence="4" type="ORF">VITFI_CDS3457</name>
</gene>
<keyword evidence="5" id="KW-1185">Reference proteome</keyword>
<dbReference type="GO" id="GO:0071949">
    <property type="term" value="F:FAD binding"/>
    <property type="evidence" value="ECO:0007669"/>
    <property type="project" value="InterPro"/>
</dbReference>
<proteinExistence type="predicted"/>
<dbReference type="KEGG" id="vff:VITFI_CDS3457"/>
<protein>
    <submittedName>
        <fullName evidence="4">(S)-2-hydroxy-acid oxidase FAD-binding protein</fullName>
    </submittedName>
</protein>
<dbReference type="Pfam" id="PF01565">
    <property type="entry name" value="FAD_binding_4"/>
    <property type="match status" value="1"/>
</dbReference>
<dbReference type="NCBIfam" id="NF008439">
    <property type="entry name" value="PRK11282.1"/>
    <property type="match status" value="1"/>
</dbReference>
<keyword evidence="1" id="KW-0285">Flavoprotein</keyword>
<feature type="domain" description="FAD-binding PCMH-type" evidence="3">
    <location>
        <begin position="2"/>
        <end position="176"/>
    </location>
</feature>
<dbReference type="SUPFAM" id="SSF55103">
    <property type="entry name" value="FAD-linked oxidases, C-terminal domain"/>
    <property type="match status" value="1"/>
</dbReference>
<dbReference type="InterPro" id="IPR036318">
    <property type="entry name" value="FAD-bd_PCMH-like_sf"/>
</dbReference>
<dbReference type="PANTHER" id="PTHR11748:SF103">
    <property type="entry name" value="GLYCOLATE OXIDASE SUBUNIT GLCE"/>
    <property type="match status" value="1"/>
</dbReference>
<organism evidence="4 5">
    <name type="scientific">Vitreoscilla filiformis</name>
    <dbReference type="NCBI Taxonomy" id="63"/>
    <lineage>
        <taxon>Bacteria</taxon>
        <taxon>Pseudomonadati</taxon>
        <taxon>Pseudomonadota</taxon>
        <taxon>Betaproteobacteria</taxon>
        <taxon>Neisseriales</taxon>
        <taxon>Neisseriaceae</taxon>
        <taxon>Vitreoscilla</taxon>
    </lineage>
</organism>
<dbReference type="PANTHER" id="PTHR11748">
    <property type="entry name" value="D-LACTATE DEHYDROGENASE"/>
    <property type="match status" value="1"/>
</dbReference>
<dbReference type="GO" id="GO:0003824">
    <property type="term" value="F:catalytic activity"/>
    <property type="evidence" value="ECO:0007669"/>
    <property type="project" value="InterPro"/>
</dbReference>
<dbReference type="InterPro" id="IPR016169">
    <property type="entry name" value="FAD-bd_PCMH_sub2"/>
</dbReference>
<evidence type="ECO:0000313" key="5">
    <source>
        <dbReference type="Proteomes" id="UP000199729"/>
    </source>
</evidence>
<reference evidence="4 5" key="1">
    <citation type="submission" date="2017-07" db="EMBL/GenBank/DDBJ databases">
        <title>Complete Genome Sequence of the cosmetic ferment Vitreoscilla filiformis (ATCC15551).</title>
        <authorList>
            <person name="Contreras S."/>
            <person name="Sagory-Zalkind P."/>
            <person name="Blanquart H."/>
            <person name="Iltis A."/>
            <person name="Morand S.C."/>
        </authorList>
    </citation>
    <scope>NUCLEOTIDE SEQUENCE [LARGE SCALE GENOMIC DNA]</scope>
    <source>
        <strain evidence="4 5">ATCC 15551</strain>
        <plasmid evidence="5">Plasmid pvf1</plasmid>
    </source>
</reference>
<dbReference type="Gene3D" id="3.30.465.10">
    <property type="match status" value="1"/>
</dbReference>
<evidence type="ECO:0000313" key="4">
    <source>
        <dbReference type="EMBL" id="ASM79234.1"/>
    </source>
</evidence>
<evidence type="ECO:0000256" key="2">
    <source>
        <dbReference type="ARBA" id="ARBA00022827"/>
    </source>
</evidence>
<keyword evidence="2" id="KW-0274">FAD</keyword>
<dbReference type="InterPro" id="IPR016164">
    <property type="entry name" value="FAD-linked_Oxase-like_C"/>
</dbReference>
<dbReference type="AlphaFoldDB" id="A0A221KJP9"/>
<name>A0A221KJP9_VITFI</name>
<dbReference type="Proteomes" id="UP000199729">
    <property type="component" value="Plasmid pVF1"/>
</dbReference>
<sequence>MMALTTQDPALARLIEHLNDARARRVPVAIVGGGTKAFYGQALQGTALDVKPLRGISQYEPSELVITARAGTPLAELEATLAERGQCLPFEPPHFAAGGTVGGMVAAGLAGPARVAVGTVRDYVLGATVLNGRGELLSFGGQVMKNVAGYDMARSFAGSLGVLGVICEVSLKVLPLPAARRTVVFECAQADALAQLARWASQPLPIQASAWHAGRLSVRLAGAHAAVVAAQAQFIAQGAQVLPDEEADAWWRSVRDQQHRFFALDVFQRAEGWRLWRLSVPRTAPPLAGDEDTFIEWHGAQCWLRSQRPASALRDAAQRVGGHATLMCGGDGHEPVFTRPDPALWRIHQTLKRAFDPQGVFNPGRLYPDL</sequence>
<dbReference type="InterPro" id="IPR006094">
    <property type="entry name" value="Oxid_FAD_bind_N"/>
</dbReference>
<geneLocation type="plasmid" evidence="5">
    <name>pvf1</name>
</geneLocation>